<evidence type="ECO:0000313" key="2">
    <source>
        <dbReference type="EMBL" id="MBP2704167.1"/>
    </source>
</evidence>
<reference evidence="2" key="1">
    <citation type="submission" date="2021-02" db="EMBL/GenBank/DDBJ databases">
        <title>Draft genome sequence of Microbispora sp. RL4-1S isolated from rice leaves in Thailand.</title>
        <authorList>
            <person name="Muangham S."/>
            <person name="Duangmal K."/>
        </authorList>
    </citation>
    <scope>NUCLEOTIDE SEQUENCE</scope>
    <source>
        <strain evidence="2">RL4-1S</strain>
    </source>
</reference>
<organism evidence="2 3">
    <name type="scientific">Microbispora oryzae</name>
    <dbReference type="NCBI Taxonomy" id="2806554"/>
    <lineage>
        <taxon>Bacteria</taxon>
        <taxon>Bacillati</taxon>
        <taxon>Actinomycetota</taxon>
        <taxon>Actinomycetes</taxon>
        <taxon>Streptosporangiales</taxon>
        <taxon>Streptosporangiaceae</taxon>
        <taxon>Microbispora</taxon>
    </lineage>
</organism>
<feature type="region of interest" description="Disordered" evidence="1">
    <location>
        <begin position="29"/>
        <end position="92"/>
    </location>
</feature>
<keyword evidence="3" id="KW-1185">Reference proteome</keyword>
<dbReference type="RefSeq" id="WP_210155458.1">
    <property type="nucleotide sequence ID" value="NZ_JAFCNB010000004.1"/>
</dbReference>
<feature type="compositionally biased region" description="Polar residues" evidence="1">
    <location>
        <begin position="38"/>
        <end position="55"/>
    </location>
</feature>
<evidence type="ECO:0000313" key="3">
    <source>
        <dbReference type="Proteomes" id="UP000674234"/>
    </source>
</evidence>
<dbReference type="AlphaFoldDB" id="A0A940WJ25"/>
<dbReference type="EMBL" id="JAFCNB010000004">
    <property type="protein sequence ID" value="MBP2704167.1"/>
    <property type="molecule type" value="Genomic_DNA"/>
</dbReference>
<proteinExistence type="predicted"/>
<evidence type="ECO:0000256" key="1">
    <source>
        <dbReference type="SAM" id="MobiDB-lite"/>
    </source>
</evidence>
<gene>
    <name evidence="2" type="ORF">JOL79_10125</name>
</gene>
<name>A0A940WJ25_9ACTN</name>
<sequence>MKPSRKILVSTGVVGVVLAGGISITATAFAGRLDQTPKAGTTGQGSDSRADSGTGQVPPAEPGQKATVTPEPPADLPDVVSSELAEDPGEVGEYWTTERLENAEPMPMPEVSISIITPGN</sequence>
<protein>
    <submittedName>
        <fullName evidence="2">Uncharacterized protein</fullName>
    </submittedName>
</protein>
<dbReference type="Proteomes" id="UP000674234">
    <property type="component" value="Unassembled WGS sequence"/>
</dbReference>
<accession>A0A940WJ25</accession>
<comment type="caution">
    <text evidence="2">The sequence shown here is derived from an EMBL/GenBank/DDBJ whole genome shotgun (WGS) entry which is preliminary data.</text>
</comment>